<accession>A0A7Y0AW73</accession>
<organism evidence="2 3">
    <name type="scientific">Rhizobium terricola</name>
    <dbReference type="NCBI Taxonomy" id="2728849"/>
    <lineage>
        <taxon>Bacteria</taxon>
        <taxon>Pseudomonadati</taxon>
        <taxon>Pseudomonadota</taxon>
        <taxon>Alphaproteobacteria</taxon>
        <taxon>Hyphomicrobiales</taxon>
        <taxon>Rhizobiaceae</taxon>
        <taxon>Rhizobium/Agrobacterium group</taxon>
        <taxon>Rhizobium</taxon>
    </lineage>
</organism>
<dbReference type="InterPro" id="IPR052106">
    <property type="entry name" value="PINc/VapC_TA"/>
</dbReference>
<name>A0A7Y0AW73_9HYPH</name>
<evidence type="ECO:0000313" key="2">
    <source>
        <dbReference type="EMBL" id="NML74614.1"/>
    </source>
</evidence>
<reference evidence="2 3" key="1">
    <citation type="submission" date="2020-04" db="EMBL/GenBank/DDBJ databases">
        <title>Rhizobium sp. S-51 isolated from soil.</title>
        <authorList>
            <person name="Dahal R.H."/>
        </authorList>
    </citation>
    <scope>NUCLEOTIDE SEQUENCE [LARGE SCALE GENOMIC DNA]</scope>
    <source>
        <strain evidence="2 3">S-51</strain>
    </source>
</reference>
<dbReference type="Pfam" id="PF01850">
    <property type="entry name" value="PIN"/>
    <property type="match status" value="1"/>
</dbReference>
<dbReference type="RefSeq" id="WP_169590209.1">
    <property type="nucleotide sequence ID" value="NZ_JABBGK010000002.1"/>
</dbReference>
<dbReference type="InterPro" id="IPR029060">
    <property type="entry name" value="PIN-like_dom_sf"/>
</dbReference>
<feature type="domain" description="PIN" evidence="1">
    <location>
        <begin position="5"/>
        <end position="114"/>
    </location>
</feature>
<gene>
    <name evidence="2" type="ORF">HHL25_10815</name>
</gene>
<proteinExistence type="predicted"/>
<dbReference type="AlphaFoldDB" id="A0A7Y0AW73"/>
<dbReference type="EMBL" id="JABBGK010000002">
    <property type="protein sequence ID" value="NML74614.1"/>
    <property type="molecule type" value="Genomic_DNA"/>
</dbReference>
<evidence type="ECO:0000259" key="1">
    <source>
        <dbReference type="Pfam" id="PF01850"/>
    </source>
</evidence>
<dbReference type="SUPFAM" id="SSF88723">
    <property type="entry name" value="PIN domain-like"/>
    <property type="match status" value="1"/>
</dbReference>
<dbReference type="PANTHER" id="PTHR38826:SF5">
    <property type="entry name" value="RIBONUCLEASE VAPC13"/>
    <property type="match status" value="1"/>
</dbReference>
<dbReference type="Gene3D" id="3.40.50.1010">
    <property type="entry name" value="5'-nuclease"/>
    <property type="match status" value="1"/>
</dbReference>
<comment type="caution">
    <text evidence="2">The sequence shown here is derived from an EMBL/GenBank/DDBJ whole genome shotgun (WGS) entry which is preliminary data.</text>
</comment>
<dbReference type="PANTHER" id="PTHR38826">
    <property type="entry name" value="RIBONUCLEASE VAPC13"/>
    <property type="match status" value="1"/>
</dbReference>
<protein>
    <submittedName>
        <fullName evidence="2">PIN domain-containing protein</fullName>
    </submittedName>
</protein>
<dbReference type="Proteomes" id="UP000541470">
    <property type="component" value="Unassembled WGS sequence"/>
</dbReference>
<keyword evidence="3" id="KW-1185">Reference proteome</keyword>
<dbReference type="CDD" id="cd18692">
    <property type="entry name" value="PIN_VapC-like"/>
    <property type="match status" value="1"/>
</dbReference>
<evidence type="ECO:0000313" key="3">
    <source>
        <dbReference type="Proteomes" id="UP000541470"/>
    </source>
</evidence>
<sequence length="132" mass="14533">MKSPFIDTNVLIYALSDDPRSAKAQESLARPFLLSVQALNEFSSVALRKLGMTVSDVRSAISDICFLAEDVLPLDREAHSRALDIVERYGLSFYDSLMLATACRAGCDIFLSEDMRSGLRIDDGPLIVNPFA</sequence>
<dbReference type="InterPro" id="IPR002716">
    <property type="entry name" value="PIN_dom"/>
</dbReference>